<name>A0A6J5DHR4_9BURK</name>
<keyword evidence="3" id="KW-1185">Reference proteome</keyword>
<feature type="region of interest" description="Disordered" evidence="1">
    <location>
        <begin position="1"/>
        <end position="38"/>
    </location>
</feature>
<protein>
    <submittedName>
        <fullName evidence="2">Uncharacterized protein</fullName>
    </submittedName>
</protein>
<dbReference type="Proteomes" id="UP000494330">
    <property type="component" value="Unassembled WGS sequence"/>
</dbReference>
<evidence type="ECO:0000256" key="1">
    <source>
        <dbReference type="SAM" id="MobiDB-lite"/>
    </source>
</evidence>
<gene>
    <name evidence="2" type="ORF">BPA30113_03025</name>
</gene>
<accession>A0A6J5DHR4</accession>
<feature type="compositionally biased region" description="Polar residues" evidence="1">
    <location>
        <begin position="11"/>
        <end position="21"/>
    </location>
</feature>
<evidence type="ECO:0000313" key="3">
    <source>
        <dbReference type="Proteomes" id="UP000494330"/>
    </source>
</evidence>
<evidence type="ECO:0000313" key="2">
    <source>
        <dbReference type="EMBL" id="VWB67498.1"/>
    </source>
</evidence>
<reference evidence="2 3" key="1">
    <citation type="submission" date="2019-09" db="EMBL/GenBank/DDBJ databases">
        <authorList>
            <person name="Depoorter E."/>
        </authorList>
    </citation>
    <scope>NUCLEOTIDE SEQUENCE [LARGE SCALE GENOMIC DNA]</scope>
    <source>
        <strain evidence="2">LMG 30113</strain>
    </source>
</reference>
<sequence length="38" mass="4259">MRRRRKRDAPQPQSVTTTNPDDSNDAGACDVTFDLVHS</sequence>
<proteinExistence type="predicted"/>
<dbReference type="AlphaFoldDB" id="A0A6J5DHR4"/>
<organism evidence="2 3">
    <name type="scientific">Burkholderia paludis</name>
    <dbReference type="NCBI Taxonomy" id="1506587"/>
    <lineage>
        <taxon>Bacteria</taxon>
        <taxon>Pseudomonadati</taxon>
        <taxon>Pseudomonadota</taxon>
        <taxon>Betaproteobacteria</taxon>
        <taxon>Burkholderiales</taxon>
        <taxon>Burkholderiaceae</taxon>
        <taxon>Burkholderia</taxon>
        <taxon>Burkholderia cepacia complex</taxon>
    </lineage>
</organism>
<dbReference type="EMBL" id="CABVQD010000008">
    <property type="protein sequence ID" value="VWB67498.1"/>
    <property type="molecule type" value="Genomic_DNA"/>
</dbReference>